<sequence>MFRYPYTRLFRQSEHSIVIAGPHIQVLDTNTGDVLHSTVKCKEDQIASGPIRCAALSDCGKYLATSGDDKKLKTWQVDDLKLLSSRGLPKKPTYINFADNNDILVADKFGDIFCYQLHPNSNESSSGYTRDTLPSHENPSGGELILGHASLLTTFLMTADGQYIVTADRDEHIRVSWYPQGYTIESYCLGHQKYVSAIHIPSFSPGTLISGGGDSVLRLWDWMSGKLLRNIDVFSAVQPFIAVKAPKKKREWKDEDEDIEPTEGKRGRRKNKGKRKEKRSADDGDAEESQDSAMPEGRPGEISTGESEVVFVVHRVASIPSLAPRIVFSVVGATALFWFSMDDNYEACIRHEPFYKPIIDFTLEDDGTVWVLLDADRSSQGGWSSKGEGDDSNLIEVRRWTPDNFTASHPLPLALALNSCTLPATQADLKVLDLYSDLVALPKHFEVVTEDRTQDLSEMGVDDAAPADGGSNDGGITKRELGRLKHKQALWRLQEVGRGASPDFERLPTDSKRVKSGGGDTLALGMDGT</sequence>
<keyword evidence="5 6" id="KW-0539">Nucleus</keyword>
<comment type="subcellular location">
    <subcellularLocation>
        <location evidence="1 6">Nucleus</location>
    </subcellularLocation>
</comment>
<dbReference type="GO" id="GO:0043527">
    <property type="term" value="C:tRNA methyltransferase complex"/>
    <property type="evidence" value="ECO:0007669"/>
    <property type="project" value="TreeGrafter"/>
</dbReference>
<accession>A0A9P7D6I7</accession>
<dbReference type="EMBL" id="JABBWD010000007">
    <property type="protein sequence ID" value="KAG1780873.1"/>
    <property type="molecule type" value="Genomic_DNA"/>
</dbReference>
<protein>
    <submittedName>
        <fullName evidence="10">WD40-repeat-containing domain protein</fullName>
    </submittedName>
</protein>
<dbReference type="PANTHER" id="PTHR16288:SF0">
    <property type="entry name" value="TRNA (GUANINE-N(7)-)-METHYLTRANSFERASE NON-CATALYTIC SUBUNIT WDR4"/>
    <property type="match status" value="1"/>
</dbReference>
<feature type="compositionally biased region" description="Basic and acidic residues" evidence="8">
    <location>
        <begin position="503"/>
        <end position="513"/>
    </location>
</feature>
<feature type="region of interest" description="Disordered" evidence="8">
    <location>
        <begin position="251"/>
        <end position="302"/>
    </location>
</feature>
<feature type="compositionally biased region" description="Basic residues" evidence="8">
    <location>
        <begin position="266"/>
        <end position="278"/>
    </location>
</feature>
<evidence type="ECO:0000256" key="1">
    <source>
        <dbReference type="ARBA" id="ARBA00004123"/>
    </source>
</evidence>
<keyword evidence="11" id="KW-1185">Reference proteome</keyword>
<comment type="pathway">
    <text evidence="6">tRNA modification; N(7)-methylguanine-tRNA biosynthesis.</text>
</comment>
<comment type="similarity">
    <text evidence="6">Belongs to the WD repeat TRM82 family.</text>
</comment>
<evidence type="ECO:0000256" key="8">
    <source>
        <dbReference type="SAM" id="MobiDB-lite"/>
    </source>
</evidence>
<dbReference type="Gene3D" id="2.130.10.10">
    <property type="entry name" value="YVTN repeat-like/Quinoprotein amine dehydrogenase"/>
    <property type="match status" value="2"/>
</dbReference>
<dbReference type="GO" id="GO:0005829">
    <property type="term" value="C:cytosol"/>
    <property type="evidence" value="ECO:0007669"/>
    <property type="project" value="TreeGrafter"/>
</dbReference>
<evidence type="ECO:0000256" key="7">
    <source>
        <dbReference type="PROSITE-ProRule" id="PRU00221"/>
    </source>
</evidence>
<feature type="repeat" description="WD" evidence="7">
    <location>
        <begin position="188"/>
        <end position="230"/>
    </location>
</feature>
<dbReference type="HAMAP" id="MF_03056">
    <property type="entry name" value="TRM82"/>
    <property type="match status" value="1"/>
</dbReference>
<keyword evidence="2 6" id="KW-0853">WD repeat</keyword>
<proteinExistence type="inferred from homology"/>
<evidence type="ECO:0000313" key="10">
    <source>
        <dbReference type="EMBL" id="KAG1780873.1"/>
    </source>
</evidence>
<evidence type="ECO:0000313" key="11">
    <source>
        <dbReference type="Proteomes" id="UP000714275"/>
    </source>
</evidence>
<evidence type="ECO:0000256" key="3">
    <source>
        <dbReference type="ARBA" id="ARBA00022694"/>
    </source>
</evidence>
<dbReference type="PROSITE" id="PS50082">
    <property type="entry name" value="WD_REPEATS_2"/>
    <property type="match status" value="1"/>
</dbReference>
<feature type="region of interest" description="Disordered" evidence="8">
    <location>
        <begin position="460"/>
        <end position="479"/>
    </location>
</feature>
<evidence type="ECO:0000256" key="5">
    <source>
        <dbReference type="ARBA" id="ARBA00023242"/>
    </source>
</evidence>
<dbReference type="InterPro" id="IPR028884">
    <property type="entry name" value="Trm82"/>
</dbReference>
<dbReference type="SMART" id="SM00320">
    <property type="entry name" value="WD40"/>
    <property type="match status" value="2"/>
</dbReference>
<evidence type="ECO:0000256" key="2">
    <source>
        <dbReference type="ARBA" id="ARBA00022574"/>
    </source>
</evidence>
<dbReference type="AlphaFoldDB" id="A0A9P7D6I7"/>
<dbReference type="OrthoDB" id="339900at2759"/>
<gene>
    <name evidence="10" type="ORF">EV702DRAFT_1076246</name>
    <name evidence="9" type="ORF">EV702DRAFT_1168640</name>
</gene>
<reference evidence="10" key="1">
    <citation type="journal article" date="2020" name="New Phytol.">
        <title>Comparative genomics reveals dynamic genome evolution in host specialist ectomycorrhizal fungi.</title>
        <authorList>
            <person name="Lofgren L.A."/>
            <person name="Nguyen N.H."/>
            <person name="Vilgalys R."/>
            <person name="Ruytinx J."/>
            <person name="Liao H.L."/>
            <person name="Branco S."/>
            <person name="Kuo A."/>
            <person name="LaButti K."/>
            <person name="Lipzen A."/>
            <person name="Andreopoulos W."/>
            <person name="Pangilinan J."/>
            <person name="Riley R."/>
            <person name="Hundley H."/>
            <person name="Na H."/>
            <person name="Barry K."/>
            <person name="Grigoriev I.V."/>
            <person name="Stajich J.E."/>
            <person name="Kennedy P.G."/>
        </authorList>
    </citation>
    <scope>NUCLEOTIDE SEQUENCE</scope>
    <source>
        <strain evidence="10">DOB743</strain>
    </source>
</reference>
<dbReference type="PANTHER" id="PTHR16288">
    <property type="entry name" value="WD40 REPEAT PROTEIN 4"/>
    <property type="match status" value="1"/>
</dbReference>
<dbReference type="Pfam" id="PF00400">
    <property type="entry name" value="WD40"/>
    <property type="match status" value="2"/>
</dbReference>
<keyword evidence="4 6" id="KW-0677">Repeat</keyword>
<evidence type="ECO:0000313" key="9">
    <source>
        <dbReference type="EMBL" id="KAG1761531.1"/>
    </source>
</evidence>
<dbReference type="GO" id="GO:0106004">
    <property type="term" value="P:tRNA (guanine-N7)-methylation"/>
    <property type="evidence" value="ECO:0007669"/>
    <property type="project" value="UniProtKB-UniRule"/>
</dbReference>
<evidence type="ECO:0000256" key="4">
    <source>
        <dbReference type="ARBA" id="ARBA00022737"/>
    </source>
</evidence>
<dbReference type="InterPro" id="IPR001680">
    <property type="entry name" value="WD40_rpt"/>
</dbReference>
<dbReference type="SUPFAM" id="SSF50978">
    <property type="entry name" value="WD40 repeat-like"/>
    <property type="match status" value="1"/>
</dbReference>
<dbReference type="Proteomes" id="UP000714275">
    <property type="component" value="Unassembled WGS sequence"/>
</dbReference>
<organism evidence="10 11">
    <name type="scientific">Suillus placidus</name>
    <dbReference type="NCBI Taxonomy" id="48579"/>
    <lineage>
        <taxon>Eukaryota</taxon>
        <taxon>Fungi</taxon>
        <taxon>Dikarya</taxon>
        <taxon>Basidiomycota</taxon>
        <taxon>Agaricomycotina</taxon>
        <taxon>Agaricomycetes</taxon>
        <taxon>Agaricomycetidae</taxon>
        <taxon>Boletales</taxon>
        <taxon>Suillineae</taxon>
        <taxon>Suillaceae</taxon>
        <taxon>Suillus</taxon>
    </lineage>
</organism>
<comment type="caution">
    <text evidence="10">The sequence shown here is derived from an EMBL/GenBank/DDBJ whole genome shotgun (WGS) entry which is preliminary data.</text>
</comment>
<keyword evidence="3 6" id="KW-0819">tRNA processing</keyword>
<comment type="function">
    <text evidence="6">Required for the formation of N(7)-methylguanine at position 46 (m7G46) in tRNA. In the complex, it is required to stabilize and induce conformational changes of the catalytic subunit.</text>
</comment>
<dbReference type="GO" id="GO:0005634">
    <property type="term" value="C:nucleus"/>
    <property type="evidence" value="ECO:0007669"/>
    <property type="project" value="UniProtKB-SubCell"/>
</dbReference>
<evidence type="ECO:0000256" key="6">
    <source>
        <dbReference type="HAMAP-Rule" id="MF_03056"/>
    </source>
</evidence>
<name>A0A9P7D6I7_9AGAM</name>
<dbReference type="InterPro" id="IPR015943">
    <property type="entry name" value="WD40/YVTN_repeat-like_dom_sf"/>
</dbReference>
<dbReference type="InterPro" id="IPR036322">
    <property type="entry name" value="WD40_repeat_dom_sf"/>
</dbReference>
<feature type="region of interest" description="Disordered" evidence="8">
    <location>
        <begin position="500"/>
        <end position="529"/>
    </location>
</feature>
<dbReference type="EMBL" id="JABBWD010000342">
    <property type="protein sequence ID" value="KAG1761531.1"/>
    <property type="molecule type" value="Genomic_DNA"/>
</dbReference>